<dbReference type="InterPro" id="IPR029000">
    <property type="entry name" value="Cyclophilin-like_dom_sf"/>
</dbReference>
<evidence type="ECO:0000256" key="2">
    <source>
        <dbReference type="ARBA" id="ARBA00022801"/>
    </source>
</evidence>
<sequence>MRFSPTFTVIRSGTTQTMAIVGDVDALSVRRKVFALQRAMESYGLTGVDKVSTIGRTLLVDYDPFQWSHASMRSALVALESTISRPGETQPLKHFEWTLYAGEEENDLQLAASAHGITPESFLARVTRRTYLVQDFRMPSMSLELFRRNSPRLKAAQLPQEKARLVSCGTVTLSSDGLCVYNAESLTRDLVIGRIKAECVAPDSASFRVGDRIRFRRQSEASNQ</sequence>
<evidence type="ECO:0000259" key="4">
    <source>
        <dbReference type="Pfam" id="PF02682"/>
    </source>
</evidence>
<dbReference type="Proteomes" id="UP000294621">
    <property type="component" value="Unassembled WGS sequence"/>
</dbReference>
<dbReference type="AlphaFoldDB" id="A0A4V3B299"/>
<dbReference type="Gene3D" id="2.40.100.10">
    <property type="entry name" value="Cyclophilin-like"/>
    <property type="match status" value="1"/>
</dbReference>
<evidence type="ECO:0000313" key="5">
    <source>
        <dbReference type="EMBL" id="TDL39658.1"/>
    </source>
</evidence>
<dbReference type="GO" id="GO:0005524">
    <property type="term" value="F:ATP binding"/>
    <property type="evidence" value="ECO:0007669"/>
    <property type="project" value="UniProtKB-KW"/>
</dbReference>
<comment type="caution">
    <text evidence="5">The sequence shown here is derived from an EMBL/GenBank/DDBJ whole genome shotgun (WGS) entry which is preliminary data.</text>
</comment>
<accession>A0A4V3B299</accession>
<dbReference type="Gene3D" id="3.30.1360.40">
    <property type="match status" value="1"/>
</dbReference>
<feature type="domain" description="Carboxyltransferase" evidence="4">
    <location>
        <begin position="12"/>
        <end position="134"/>
    </location>
</feature>
<dbReference type="OrthoDB" id="9778567at2"/>
<keyword evidence="5" id="KW-0808">Transferase</keyword>
<dbReference type="SUPFAM" id="SSF160467">
    <property type="entry name" value="PH0987 N-terminal domain-like"/>
    <property type="match status" value="1"/>
</dbReference>
<name>A0A4V3B299_9MICC</name>
<gene>
    <name evidence="5" type="ORF">E2R57_04035</name>
</gene>
<protein>
    <submittedName>
        <fullName evidence="5">Carboxyltransferase domain-containing protein</fullName>
    </submittedName>
</protein>
<evidence type="ECO:0000256" key="3">
    <source>
        <dbReference type="ARBA" id="ARBA00022840"/>
    </source>
</evidence>
<organism evidence="5 6">
    <name type="scientific">Arthrobacter nitrophenolicus</name>
    <dbReference type="NCBI Taxonomy" id="683150"/>
    <lineage>
        <taxon>Bacteria</taxon>
        <taxon>Bacillati</taxon>
        <taxon>Actinomycetota</taxon>
        <taxon>Actinomycetes</taxon>
        <taxon>Micrococcales</taxon>
        <taxon>Micrococcaceae</taxon>
        <taxon>Arthrobacter</taxon>
    </lineage>
</organism>
<dbReference type="GO" id="GO:0016740">
    <property type="term" value="F:transferase activity"/>
    <property type="evidence" value="ECO:0007669"/>
    <property type="project" value="UniProtKB-KW"/>
</dbReference>
<keyword evidence="1" id="KW-0547">Nucleotide-binding</keyword>
<keyword evidence="2" id="KW-0378">Hydrolase</keyword>
<dbReference type="Pfam" id="PF02682">
    <property type="entry name" value="CT_C_D"/>
    <property type="match status" value="1"/>
</dbReference>
<evidence type="ECO:0000256" key="1">
    <source>
        <dbReference type="ARBA" id="ARBA00022741"/>
    </source>
</evidence>
<dbReference type="InterPro" id="IPR003833">
    <property type="entry name" value="CT_C_D"/>
</dbReference>
<dbReference type="GO" id="GO:0016787">
    <property type="term" value="F:hydrolase activity"/>
    <property type="evidence" value="ECO:0007669"/>
    <property type="project" value="UniProtKB-KW"/>
</dbReference>
<dbReference type="RefSeq" id="WP_133346660.1">
    <property type="nucleotide sequence ID" value="NZ_SMZQ01000002.1"/>
</dbReference>
<evidence type="ECO:0000313" key="6">
    <source>
        <dbReference type="Proteomes" id="UP000294621"/>
    </source>
</evidence>
<dbReference type="EMBL" id="SMZQ01000002">
    <property type="protein sequence ID" value="TDL39658.1"/>
    <property type="molecule type" value="Genomic_DNA"/>
</dbReference>
<keyword evidence="3" id="KW-0067">ATP-binding</keyword>
<proteinExistence type="predicted"/>
<reference evidence="5 6" key="1">
    <citation type="submission" date="2019-03" db="EMBL/GenBank/DDBJ databases">
        <title>Genome Sequencing and Assembly of Various Microbes Isolated from Partially Reclaimed Soil and Acid Mine Drainage (AMD) Site.</title>
        <authorList>
            <person name="Steinbock B."/>
            <person name="Bechtold R."/>
            <person name="Sevigny J.L."/>
            <person name="Thomas D."/>
            <person name="Cuthill L.R."/>
            <person name="Aveiro Johannsen E.J."/>
            <person name="Thomas K."/>
            <person name="Ghosh A."/>
        </authorList>
    </citation>
    <scope>NUCLEOTIDE SEQUENCE [LARGE SCALE GENOMIC DNA]</scope>
    <source>
        <strain evidence="5 6">S-A1</strain>
    </source>
</reference>